<protein>
    <submittedName>
        <fullName evidence="1">Uncharacterized protein</fullName>
    </submittedName>
</protein>
<organism evidence="1 2">
    <name type="scientific">Caerostris darwini</name>
    <dbReference type="NCBI Taxonomy" id="1538125"/>
    <lineage>
        <taxon>Eukaryota</taxon>
        <taxon>Metazoa</taxon>
        <taxon>Ecdysozoa</taxon>
        <taxon>Arthropoda</taxon>
        <taxon>Chelicerata</taxon>
        <taxon>Arachnida</taxon>
        <taxon>Araneae</taxon>
        <taxon>Araneomorphae</taxon>
        <taxon>Entelegynae</taxon>
        <taxon>Araneoidea</taxon>
        <taxon>Araneidae</taxon>
        <taxon>Caerostris</taxon>
    </lineage>
</organism>
<sequence>MQSGSSTRVRTRYANLMISLQSIPIRSTFRLLTNPHRRLPGKRATLNEALPPPRISSLRDACAKRDTQNTVPMVMHSNENFDWIRNWNFVSCPILRCR</sequence>
<dbReference type="AlphaFoldDB" id="A0AAV4WI80"/>
<reference evidence="1 2" key="1">
    <citation type="submission" date="2021-06" db="EMBL/GenBank/DDBJ databases">
        <title>Caerostris darwini draft genome.</title>
        <authorList>
            <person name="Kono N."/>
            <person name="Arakawa K."/>
        </authorList>
    </citation>
    <scope>NUCLEOTIDE SEQUENCE [LARGE SCALE GENOMIC DNA]</scope>
</reference>
<proteinExistence type="predicted"/>
<comment type="caution">
    <text evidence="1">The sequence shown here is derived from an EMBL/GenBank/DDBJ whole genome shotgun (WGS) entry which is preliminary data.</text>
</comment>
<name>A0AAV4WI80_9ARAC</name>
<evidence type="ECO:0000313" key="2">
    <source>
        <dbReference type="Proteomes" id="UP001054837"/>
    </source>
</evidence>
<evidence type="ECO:0000313" key="1">
    <source>
        <dbReference type="EMBL" id="GIY82540.1"/>
    </source>
</evidence>
<accession>A0AAV4WI80</accession>
<dbReference type="EMBL" id="BPLQ01014724">
    <property type="protein sequence ID" value="GIY82540.1"/>
    <property type="molecule type" value="Genomic_DNA"/>
</dbReference>
<dbReference type="Proteomes" id="UP001054837">
    <property type="component" value="Unassembled WGS sequence"/>
</dbReference>
<gene>
    <name evidence="1" type="ORF">CDAR_549061</name>
</gene>
<keyword evidence="2" id="KW-1185">Reference proteome</keyword>